<protein>
    <submittedName>
        <fullName evidence="1">Uncharacterized protein</fullName>
    </submittedName>
</protein>
<proteinExistence type="predicted"/>
<dbReference type="AlphaFoldDB" id="A0A9D4BK30"/>
<evidence type="ECO:0000313" key="2">
    <source>
        <dbReference type="Proteomes" id="UP000828390"/>
    </source>
</evidence>
<dbReference type="Proteomes" id="UP000828390">
    <property type="component" value="Unassembled WGS sequence"/>
</dbReference>
<gene>
    <name evidence="1" type="ORF">DPMN_083668</name>
</gene>
<evidence type="ECO:0000313" key="1">
    <source>
        <dbReference type="EMBL" id="KAH3696203.1"/>
    </source>
</evidence>
<name>A0A9D4BK30_DREPO</name>
<reference evidence="1" key="2">
    <citation type="submission" date="2020-11" db="EMBL/GenBank/DDBJ databases">
        <authorList>
            <person name="McCartney M.A."/>
            <person name="Auch B."/>
            <person name="Kono T."/>
            <person name="Mallez S."/>
            <person name="Becker A."/>
            <person name="Gohl D.M."/>
            <person name="Silverstein K.A.T."/>
            <person name="Koren S."/>
            <person name="Bechman K.B."/>
            <person name="Herman A."/>
            <person name="Abrahante J.E."/>
            <person name="Garbe J."/>
        </authorList>
    </citation>
    <scope>NUCLEOTIDE SEQUENCE</scope>
    <source>
        <strain evidence="1">Duluth1</strain>
        <tissue evidence="1">Whole animal</tissue>
    </source>
</reference>
<reference evidence="1" key="1">
    <citation type="journal article" date="2019" name="bioRxiv">
        <title>The Genome of the Zebra Mussel, Dreissena polymorpha: A Resource for Invasive Species Research.</title>
        <authorList>
            <person name="McCartney M.A."/>
            <person name="Auch B."/>
            <person name="Kono T."/>
            <person name="Mallez S."/>
            <person name="Zhang Y."/>
            <person name="Obille A."/>
            <person name="Becker A."/>
            <person name="Abrahante J.E."/>
            <person name="Garbe J."/>
            <person name="Badalamenti J.P."/>
            <person name="Herman A."/>
            <person name="Mangelson H."/>
            <person name="Liachko I."/>
            <person name="Sullivan S."/>
            <person name="Sone E.D."/>
            <person name="Koren S."/>
            <person name="Silverstein K.A.T."/>
            <person name="Beckman K.B."/>
            <person name="Gohl D.M."/>
        </authorList>
    </citation>
    <scope>NUCLEOTIDE SEQUENCE</scope>
    <source>
        <strain evidence="1">Duluth1</strain>
        <tissue evidence="1">Whole animal</tissue>
    </source>
</reference>
<comment type="caution">
    <text evidence="1">The sequence shown here is derived from an EMBL/GenBank/DDBJ whole genome shotgun (WGS) entry which is preliminary data.</text>
</comment>
<sequence>MKELVSTGFTLHEQAKLRRSGVEKPSRVLDQEKLDLLRVQPTRHKHNPRLRHGQIISTRPSNRVFTRRIAVAIGIDPRNDAESVLTSRTFAE</sequence>
<dbReference type="EMBL" id="JAIWYP010000016">
    <property type="protein sequence ID" value="KAH3696203.1"/>
    <property type="molecule type" value="Genomic_DNA"/>
</dbReference>
<organism evidence="1 2">
    <name type="scientific">Dreissena polymorpha</name>
    <name type="common">Zebra mussel</name>
    <name type="synonym">Mytilus polymorpha</name>
    <dbReference type="NCBI Taxonomy" id="45954"/>
    <lineage>
        <taxon>Eukaryota</taxon>
        <taxon>Metazoa</taxon>
        <taxon>Spiralia</taxon>
        <taxon>Lophotrochozoa</taxon>
        <taxon>Mollusca</taxon>
        <taxon>Bivalvia</taxon>
        <taxon>Autobranchia</taxon>
        <taxon>Heteroconchia</taxon>
        <taxon>Euheterodonta</taxon>
        <taxon>Imparidentia</taxon>
        <taxon>Neoheterodontei</taxon>
        <taxon>Myida</taxon>
        <taxon>Dreissenoidea</taxon>
        <taxon>Dreissenidae</taxon>
        <taxon>Dreissena</taxon>
    </lineage>
</organism>
<accession>A0A9D4BK30</accession>
<keyword evidence="2" id="KW-1185">Reference proteome</keyword>